<dbReference type="AlphaFoldDB" id="A0A4R6TGA8"/>
<proteinExistence type="predicted"/>
<dbReference type="RefSeq" id="WP_133644968.1">
    <property type="nucleotide sequence ID" value="NZ_SNYI01000003.1"/>
</dbReference>
<dbReference type="Proteomes" id="UP000295468">
    <property type="component" value="Unassembled WGS sequence"/>
</dbReference>
<keyword evidence="1" id="KW-0413">Isomerase</keyword>
<dbReference type="GO" id="GO:0016853">
    <property type="term" value="F:isomerase activity"/>
    <property type="evidence" value="ECO:0007669"/>
    <property type="project" value="UniProtKB-KW"/>
</dbReference>
<dbReference type="GO" id="GO:0030638">
    <property type="term" value="P:polyketide metabolic process"/>
    <property type="evidence" value="ECO:0007669"/>
    <property type="project" value="InterPro"/>
</dbReference>
<organism evidence="1 2">
    <name type="scientific">Zeaxanthinibacter enoshimensis</name>
    <dbReference type="NCBI Taxonomy" id="392009"/>
    <lineage>
        <taxon>Bacteria</taxon>
        <taxon>Pseudomonadati</taxon>
        <taxon>Bacteroidota</taxon>
        <taxon>Flavobacteriia</taxon>
        <taxon>Flavobacteriales</taxon>
        <taxon>Flavobacteriaceae</taxon>
        <taxon>Zeaxanthinibacter</taxon>
    </lineage>
</organism>
<dbReference type="PANTHER" id="PTHR38436:SF1">
    <property type="entry name" value="ESTER CYCLASE"/>
    <property type="match status" value="1"/>
</dbReference>
<dbReference type="PANTHER" id="PTHR38436">
    <property type="entry name" value="POLYKETIDE CYCLASE SNOAL-LIKE DOMAIN"/>
    <property type="match status" value="1"/>
</dbReference>
<dbReference type="SUPFAM" id="SSF54427">
    <property type="entry name" value="NTF2-like"/>
    <property type="match status" value="1"/>
</dbReference>
<dbReference type="Pfam" id="PF07366">
    <property type="entry name" value="SnoaL"/>
    <property type="match status" value="1"/>
</dbReference>
<dbReference type="InterPro" id="IPR009959">
    <property type="entry name" value="Cyclase_SnoaL-like"/>
</dbReference>
<evidence type="ECO:0000313" key="2">
    <source>
        <dbReference type="Proteomes" id="UP000295468"/>
    </source>
</evidence>
<comment type="caution">
    <text evidence="1">The sequence shown here is derived from an EMBL/GenBank/DDBJ whole genome shotgun (WGS) entry which is preliminary data.</text>
</comment>
<dbReference type="OrthoDB" id="1442472at2"/>
<keyword evidence="2" id="KW-1185">Reference proteome</keyword>
<dbReference type="InterPro" id="IPR032710">
    <property type="entry name" value="NTF2-like_dom_sf"/>
</dbReference>
<evidence type="ECO:0000313" key="1">
    <source>
        <dbReference type="EMBL" id="TDQ29395.1"/>
    </source>
</evidence>
<sequence length="176" mass="19984">MKIARGLAIWMGCFLYCCGSGENNRDEFASEQPQDSIVQHTLRAYVEKSWNLKDTLLLKELTSSGFKRSMNGIRVSSTQRELQSNMQVFFKGFPDLEIKITGLAGKDRDRIVEWKAEGTNTGVFGETPATGKKINVSGISWIRFDPNGRMTEEQVYYNELELLQQLGYTLTPPMLE</sequence>
<name>A0A4R6TGA8_9FLAO</name>
<protein>
    <submittedName>
        <fullName evidence="1">Steroid delta-isomerase-like uncharacterized protein</fullName>
    </submittedName>
</protein>
<dbReference type="EMBL" id="SNYI01000003">
    <property type="protein sequence ID" value="TDQ29395.1"/>
    <property type="molecule type" value="Genomic_DNA"/>
</dbReference>
<accession>A0A4R6TGA8</accession>
<gene>
    <name evidence="1" type="ORF">CLV82_2853</name>
</gene>
<dbReference type="Gene3D" id="3.10.450.50">
    <property type="match status" value="1"/>
</dbReference>
<reference evidence="1 2" key="1">
    <citation type="submission" date="2019-03" db="EMBL/GenBank/DDBJ databases">
        <title>Genomic Encyclopedia of Archaeal and Bacterial Type Strains, Phase II (KMG-II): from individual species to whole genera.</title>
        <authorList>
            <person name="Goeker M."/>
        </authorList>
    </citation>
    <scope>NUCLEOTIDE SEQUENCE [LARGE SCALE GENOMIC DNA]</scope>
    <source>
        <strain evidence="1 2">DSM 18435</strain>
    </source>
</reference>